<evidence type="ECO:0000313" key="1">
    <source>
        <dbReference type="EMBL" id="GER03432.1"/>
    </source>
</evidence>
<accession>A0A5A7N558</accession>
<gene>
    <name evidence="1" type="ORF">JCM17846_11140</name>
</gene>
<proteinExistence type="predicted"/>
<protein>
    <recommendedName>
        <fullName evidence="3">Aldolase</fullName>
    </recommendedName>
</protein>
<dbReference type="EMBL" id="BKCN01000004">
    <property type="protein sequence ID" value="GER03432.1"/>
    <property type="molecule type" value="Genomic_DNA"/>
</dbReference>
<dbReference type="Proteomes" id="UP000324996">
    <property type="component" value="Unassembled WGS sequence"/>
</dbReference>
<comment type="caution">
    <text evidence="1">The sequence shown here is derived from an EMBL/GenBank/DDBJ whole genome shotgun (WGS) entry which is preliminary data.</text>
</comment>
<dbReference type="InterPro" id="IPR038293">
    <property type="entry name" value="ATPase_inh_sub_z_sf"/>
</dbReference>
<sequence length="109" mass="12865">MSMFNDREQNFEAKYALDENLRFKTAMRRNKLLGLWAAAEFGMSAEDALAYAKTVIDSDFEEVGDKDVIRKVLADFRAHKIEMTEHHLERRLQECMEEARNEIMQENNF</sequence>
<dbReference type="PIRSF" id="PIRSF031780">
    <property type="entry name" value="UCP031780"/>
    <property type="match status" value="1"/>
</dbReference>
<organism evidence="1 2">
    <name type="scientific">Iodidimonas nitroreducens</name>
    <dbReference type="NCBI Taxonomy" id="1236968"/>
    <lineage>
        <taxon>Bacteria</taxon>
        <taxon>Pseudomonadati</taxon>
        <taxon>Pseudomonadota</taxon>
        <taxon>Alphaproteobacteria</taxon>
        <taxon>Iodidimonadales</taxon>
        <taxon>Iodidimonadaceae</taxon>
        <taxon>Iodidimonas</taxon>
    </lineage>
</organism>
<dbReference type="AlphaFoldDB" id="A0A5A7N558"/>
<evidence type="ECO:0008006" key="3">
    <source>
        <dbReference type="Google" id="ProtNLM"/>
    </source>
</evidence>
<name>A0A5A7N558_9PROT</name>
<reference evidence="1 2" key="1">
    <citation type="submission" date="2019-09" db="EMBL/GenBank/DDBJ databases">
        <title>NBRP : Genome information of microbial organism related human and environment.</title>
        <authorList>
            <person name="Hattori M."/>
            <person name="Oshima K."/>
            <person name="Inaba H."/>
            <person name="Suda W."/>
            <person name="Sakamoto M."/>
            <person name="Iino T."/>
            <person name="Kitahara M."/>
            <person name="Oshida Y."/>
            <person name="Iida T."/>
            <person name="Kudo T."/>
            <person name="Itoh T."/>
            <person name="Ohkuma M."/>
        </authorList>
    </citation>
    <scope>NUCLEOTIDE SEQUENCE [LARGE SCALE GENOMIC DNA]</scope>
    <source>
        <strain evidence="1 2">Q-1</strain>
    </source>
</reference>
<dbReference type="Pfam" id="PF07345">
    <property type="entry name" value="ATPaseInh_sub_z"/>
    <property type="match status" value="1"/>
</dbReference>
<keyword evidence="2" id="KW-1185">Reference proteome</keyword>
<dbReference type="InterPro" id="IPR009945">
    <property type="entry name" value="ATPase_inh_sub_z"/>
</dbReference>
<evidence type="ECO:0000313" key="2">
    <source>
        <dbReference type="Proteomes" id="UP000324996"/>
    </source>
</evidence>
<dbReference type="Gene3D" id="1.10.790.20">
    <property type="entry name" value="Domain of unknown function DUF1476"/>
    <property type="match status" value="1"/>
</dbReference>
<dbReference type="RefSeq" id="WP_042084740.1">
    <property type="nucleotide sequence ID" value="NZ_BKCN01000004.1"/>
</dbReference>